<comment type="caution">
    <text evidence="2">The sequence shown here is derived from an EMBL/GenBank/DDBJ whole genome shotgun (WGS) entry which is preliminary data.</text>
</comment>
<dbReference type="RefSeq" id="XP_052904649.1">
    <property type="nucleotide sequence ID" value="XM_053048844.1"/>
</dbReference>
<evidence type="ECO:0000313" key="2">
    <source>
        <dbReference type="EMBL" id="KFG26094.1"/>
    </source>
</evidence>
<feature type="transmembrane region" description="Helical" evidence="1">
    <location>
        <begin position="158"/>
        <end position="187"/>
    </location>
</feature>
<sequence>MAIYTTNTKINIDLLKSENTASEVLDTPEKPRTKGEIFHNRIIMVTWVIYLLAIQIVVSSIMSEAVFLLRTFISSMEENICVRLIIVLGSLLTLAELGGAWVIWHFIDKFSPRVKNEQLLDFNIKRVYWYMLAAPVFLMLFILSAVDMSTATFIMESYGYALYAIGLILLFSELVKITILTLIFPYIYKKEIREKEDGLSSYILAMLTIWLFLIPGSLIVFGLFDGYGQYFLDLGIECFMNPITSKDSSITISCDDLNNILF</sequence>
<organism evidence="2 3">
    <name type="scientific">Nematocida ausubeli (strain ATCC PRA-371 / ERTm2)</name>
    <name type="common">Nematode killer fungus</name>
    <dbReference type="NCBI Taxonomy" id="1913371"/>
    <lineage>
        <taxon>Eukaryota</taxon>
        <taxon>Fungi</taxon>
        <taxon>Fungi incertae sedis</taxon>
        <taxon>Microsporidia</taxon>
        <taxon>Nematocida</taxon>
    </lineage>
</organism>
<dbReference type="GeneID" id="77676182"/>
<accession>A0A086J1S6</accession>
<keyword evidence="3" id="KW-1185">Reference proteome</keyword>
<feature type="transmembrane region" description="Helical" evidence="1">
    <location>
        <begin position="199"/>
        <end position="224"/>
    </location>
</feature>
<feature type="transmembrane region" description="Helical" evidence="1">
    <location>
        <begin position="42"/>
        <end position="62"/>
    </location>
</feature>
<dbReference type="HOGENOM" id="CLU_1062061_0_0_1"/>
<proteinExistence type="predicted"/>
<keyword evidence="1" id="KW-0472">Membrane</keyword>
<evidence type="ECO:0000313" key="3">
    <source>
        <dbReference type="Proteomes" id="UP000054524"/>
    </source>
</evidence>
<keyword evidence="1" id="KW-1133">Transmembrane helix</keyword>
<dbReference type="EMBL" id="AKIJ01000003">
    <property type="protein sequence ID" value="KFG26094.1"/>
    <property type="molecule type" value="Genomic_DNA"/>
</dbReference>
<evidence type="ECO:0000256" key="1">
    <source>
        <dbReference type="SAM" id="Phobius"/>
    </source>
</evidence>
<protein>
    <recommendedName>
        <fullName evidence="4">Transmembrane protein</fullName>
    </recommendedName>
</protein>
<keyword evidence="1" id="KW-0812">Transmembrane</keyword>
<feature type="transmembrane region" description="Helical" evidence="1">
    <location>
        <begin position="82"/>
        <end position="107"/>
    </location>
</feature>
<dbReference type="Proteomes" id="UP000054524">
    <property type="component" value="Unassembled WGS sequence"/>
</dbReference>
<evidence type="ECO:0008006" key="4">
    <source>
        <dbReference type="Google" id="ProtNLM"/>
    </source>
</evidence>
<reference evidence="2 3" key="1">
    <citation type="journal article" date="2014" name="Genome Announc.">
        <title>Genome Sequence of the Microsporidian Species Nematocida sp1 Strain ERTm6 (ATCC PRA-372).</title>
        <authorList>
            <person name="Bakowski M.A."/>
            <person name="Priest M."/>
            <person name="Young S."/>
            <person name="Cuomo C.A."/>
            <person name="Troemel E.R."/>
        </authorList>
    </citation>
    <scope>NUCLEOTIDE SEQUENCE [LARGE SCALE GENOMIC DNA]</scope>
    <source>
        <strain evidence="2 3">ERTm6</strain>
    </source>
</reference>
<feature type="transmembrane region" description="Helical" evidence="1">
    <location>
        <begin position="127"/>
        <end position="146"/>
    </location>
</feature>
<gene>
    <name evidence="2" type="ORF">NESG_01209</name>
</gene>
<name>A0A086J1S6_NEMA1</name>
<dbReference type="AlphaFoldDB" id="A0A086J1S6"/>